<dbReference type="RefSeq" id="WP_062284491.1">
    <property type="nucleotide sequence ID" value="NZ_LTBC01000007.1"/>
</dbReference>
<sequence>MRLKVNGEEREVAAGLTVAELLRQLGIESRYLALERNRQVVPRQDYATTVLEEGDELEIIRFVGGG</sequence>
<name>A0A151AVZ6_9FIRM</name>
<dbReference type="CDD" id="cd00565">
    <property type="entry name" value="Ubl_ThiS"/>
    <property type="match status" value="1"/>
</dbReference>
<dbReference type="OrthoDB" id="9810692at2"/>
<organism evidence="1 2">
    <name type="scientific">Moorella mulderi DSM 14980</name>
    <dbReference type="NCBI Taxonomy" id="1122241"/>
    <lineage>
        <taxon>Bacteria</taxon>
        <taxon>Bacillati</taxon>
        <taxon>Bacillota</taxon>
        <taxon>Clostridia</taxon>
        <taxon>Neomoorellales</taxon>
        <taxon>Neomoorellaceae</taxon>
        <taxon>Neomoorella</taxon>
    </lineage>
</organism>
<evidence type="ECO:0000313" key="2">
    <source>
        <dbReference type="Proteomes" id="UP000075670"/>
    </source>
</evidence>
<comment type="caution">
    <text evidence="1">The sequence shown here is derived from an EMBL/GenBank/DDBJ whole genome shotgun (WGS) entry which is preliminary data.</text>
</comment>
<protein>
    <submittedName>
        <fullName evidence="1">Sulfur carrier protein ThiS</fullName>
    </submittedName>
</protein>
<dbReference type="InterPro" id="IPR012675">
    <property type="entry name" value="Beta-grasp_dom_sf"/>
</dbReference>
<dbReference type="SUPFAM" id="SSF54285">
    <property type="entry name" value="MoaD/ThiS"/>
    <property type="match status" value="1"/>
</dbReference>
<dbReference type="Gene3D" id="3.10.20.30">
    <property type="match status" value="1"/>
</dbReference>
<dbReference type="PANTHER" id="PTHR34472:SF1">
    <property type="entry name" value="SULFUR CARRIER PROTEIN THIS"/>
    <property type="match status" value="1"/>
</dbReference>
<evidence type="ECO:0000313" key="1">
    <source>
        <dbReference type="EMBL" id="KYH31825.1"/>
    </source>
</evidence>
<gene>
    <name evidence="1" type="primary">thiS_2</name>
    <name evidence="1" type="ORF">MOMUL_19680</name>
</gene>
<dbReference type="PATRIC" id="fig|1122241.3.peg.2096"/>
<dbReference type="InterPro" id="IPR003749">
    <property type="entry name" value="ThiS/MoaD-like"/>
</dbReference>
<accession>A0A151AVZ6</accession>
<reference evidence="1 2" key="1">
    <citation type="submission" date="2016-02" db="EMBL/GenBank/DDBJ databases">
        <title>Genome sequence of Moorella mulderi DSM 14980.</title>
        <authorList>
            <person name="Poehlein A."/>
            <person name="Daniel R."/>
        </authorList>
    </citation>
    <scope>NUCLEOTIDE SEQUENCE [LARGE SCALE GENOMIC DNA]</scope>
    <source>
        <strain evidence="1 2">DSM 14980</strain>
    </source>
</reference>
<dbReference type="Proteomes" id="UP000075670">
    <property type="component" value="Unassembled WGS sequence"/>
</dbReference>
<dbReference type="PANTHER" id="PTHR34472">
    <property type="entry name" value="SULFUR CARRIER PROTEIN THIS"/>
    <property type="match status" value="1"/>
</dbReference>
<proteinExistence type="predicted"/>
<dbReference type="InterPro" id="IPR016155">
    <property type="entry name" value="Mopterin_synth/thiamin_S_b"/>
</dbReference>
<keyword evidence="2" id="KW-1185">Reference proteome</keyword>
<dbReference type="Pfam" id="PF02597">
    <property type="entry name" value="ThiS"/>
    <property type="match status" value="1"/>
</dbReference>
<dbReference type="AlphaFoldDB" id="A0A151AVZ6"/>
<dbReference type="InterPro" id="IPR010035">
    <property type="entry name" value="Thi_S"/>
</dbReference>
<dbReference type="EMBL" id="LTBC01000007">
    <property type="protein sequence ID" value="KYH31825.1"/>
    <property type="molecule type" value="Genomic_DNA"/>
</dbReference>
<dbReference type="NCBIfam" id="TIGR01683">
    <property type="entry name" value="thiS"/>
    <property type="match status" value="1"/>
</dbReference>